<dbReference type="EMBL" id="SOML01000003">
    <property type="protein sequence ID" value="TFD97488.1"/>
    <property type="molecule type" value="Genomic_DNA"/>
</dbReference>
<organism evidence="2 3">
    <name type="scientific">Dysgonomonas capnocytophagoides</name>
    <dbReference type="NCBI Taxonomy" id="45254"/>
    <lineage>
        <taxon>Bacteria</taxon>
        <taxon>Pseudomonadati</taxon>
        <taxon>Bacteroidota</taxon>
        <taxon>Bacteroidia</taxon>
        <taxon>Bacteroidales</taxon>
        <taxon>Dysgonomonadaceae</taxon>
        <taxon>Dysgonomonas</taxon>
    </lineage>
</organism>
<dbReference type="InterPro" id="IPR018330">
    <property type="entry name" value="RecT_fam"/>
</dbReference>
<dbReference type="AlphaFoldDB" id="A0A4Y8L5X8"/>
<evidence type="ECO:0000256" key="1">
    <source>
        <dbReference type="SAM" id="MobiDB-lite"/>
    </source>
</evidence>
<dbReference type="Pfam" id="PF03837">
    <property type="entry name" value="RecT"/>
    <property type="match status" value="1"/>
</dbReference>
<dbReference type="GO" id="GO:0003677">
    <property type="term" value="F:DNA binding"/>
    <property type="evidence" value="ECO:0007669"/>
    <property type="project" value="InterPro"/>
</dbReference>
<dbReference type="GO" id="GO:0006259">
    <property type="term" value="P:DNA metabolic process"/>
    <property type="evidence" value="ECO:0007669"/>
    <property type="project" value="InterPro"/>
</dbReference>
<dbReference type="Proteomes" id="UP000297861">
    <property type="component" value="Unassembled WGS sequence"/>
</dbReference>
<evidence type="ECO:0000313" key="2">
    <source>
        <dbReference type="EMBL" id="TFD97488.1"/>
    </source>
</evidence>
<name>A0A4Y8L5X8_9BACT</name>
<protein>
    <submittedName>
        <fullName evidence="2">Recombinase RecT</fullName>
    </submittedName>
</protein>
<keyword evidence="3" id="KW-1185">Reference proteome</keyword>
<evidence type="ECO:0000313" key="3">
    <source>
        <dbReference type="Proteomes" id="UP000297861"/>
    </source>
</evidence>
<sequence length="296" mass="32581">MSTENKQQVAVQQKNITEQVLAKIETFKQAGELRLPADYSPENALKAAYLTLQDVKNKDGRPALDVCKPSTVANALLKMVVWGLSPLKKQCDFIVRGDTLCCDPEYTGNIALAMRYGGLKHHKGNAIFQGDDFKFEVGVDGRRKLIHHKQSLESIGGDVIGAYVIYELEDGTQDMEIMNINQIRNSWLQGAAKGGSMAHKNFTDQMAIKTVYNRMTKLLIRASNDAPLMGDSGSDDNESKPDVMSEAKQEVIAKANAEEIAFEDVPESTQAAAEQEPAQQQEAPAQSTNSQTEIPY</sequence>
<feature type="compositionally biased region" description="Low complexity" evidence="1">
    <location>
        <begin position="270"/>
        <end position="286"/>
    </location>
</feature>
<reference evidence="2 3" key="1">
    <citation type="submission" date="2019-03" db="EMBL/GenBank/DDBJ databases">
        <title>San Antonio Military Medical Center submission to MRSN (WRAIR), pending publication.</title>
        <authorList>
            <person name="Blyth D.M."/>
            <person name="Mccarthy S.L."/>
            <person name="Schall S.E."/>
            <person name="Stam J.A."/>
            <person name="Ong A.C."/>
            <person name="Mcgann P.T."/>
        </authorList>
    </citation>
    <scope>NUCLEOTIDE SEQUENCE [LARGE SCALE GENOMIC DNA]</scope>
    <source>
        <strain evidence="2 3">MRSN571793</strain>
    </source>
</reference>
<proteinExistence type="predicted"/>
<dbReference type="OrthoDB" id="1045432at2"/>
<feature type="region of interest" description="Disordered" evidence="1">
    <location>
        <begin position="225"/>
        <end position="296"/>
    </location>
</feature>
<accession>A0A4Y8L5X8</accession>
<comment type="caution">
    <text evidence="2">The sequence shown here is derived from an EMBL/GenBank/DDBJ whole genome shotgun (WGS) entry which is preliminary data.</text>
</comment>
<feature type="compositionally biased region" description="Polar residues" evidence="1">
    <location>
        <begin position="287"/>
        <end position="296"/>
    </location>
</feature>
<dbReference type="RefSeq" id="WP_134435957.1">
    <property type="nucleotide sequence ID" value="NZ_SOML01000003.1"/>
</dbReference>
<gene>
    <name evidence="2" type="ORF">E2605_07425</name>
</gene>
<feature type="compositionally biased region" description="Basic and acidic residues" evidence="1">
    <location>
        <begin position="237"/>
        <end position="251"/>
    </location>
</feature>